<dbReference type="EMBL" id="JBBPBM010000012">
    <property type="protein sequence ID" value="KAK8562464.1"/>
    <property type="molecule type" value="Genomic_DNA"/>
</dbReference>
<comment type="caution">
    <text evidence="1">The sequence shown here is derived from an EMBL/GenBank/DDBJ whole genome shotgun (WGS) entry which is preliminary data.</text>
</comment>
<name>A0ABR2EKD3_9ROSI</name>
<evidence type="ECO:0000313" key="2">
    <source>
        <dbReference type="Proteomes" id="UP001472677"/>
    </source>
</evidence>
<evidence type="ECO:0000313" key="1">
    <source>
        <dbReference type="EMBL" id="KAK8562464.1"/>
    </source>
</evidence>
<proteinExistence type="predicted"/>
<gene>
    <name evidence="1" type="ORF">V6N12_010542</name>
</gene>
<keyword evidence="2" id="KW-1185">Reference proteome</keyword>
<sequence length="168" mass="18534">MSVDDGLECANGLSYNNGLEMGQENETIRLSDLHDVPILVHSDSSTIQLEESESICPIMDRDSGLYTLKTKFAKLNCSLNMLIYRAKLDKIHGWASLNSSSLKFGGGSSFGTSFPRSASMDRNENPSVRGEARVALEVCNSVGLHCTANEEEVVRRLTEFQSEFRGSY</sequence>
<accession>A0ABR2EKD3</accession>
<dbReference type="Proteomes" id="UP001472677">
    <property type="component" value="Unassembled WGS sequence"/>
</dbReference>
<organism evidence="1 2">
    <name type="scientific">Hibiscus sabdariffa</name>
    <name type="common">roselle</name>
    <dbReference type="NCBI Taxonomy" id="183260"/>
    <lineage>
        <taxon>Eukaryota</taxon>
        <taxon>Viridiplantae</taxon>
        <taxon>Streptophyta</taxon>
        <taxon>Embryophyta</taxon>
        <taxon>Tracheophyta</taxon>
        <taxon>Spermatophyta</taxon>
        <taxon>Magnoliopsida</taxon>
        <taxon>eudicotyledons</taxon>
        <taxon>Gunneridae</taxon>
        <taxon>Pentapetalae</taxon>
        <taxon>rosids</taxon>
        <taxon>malvids</taxon>
        <taxon>Malvales</taxon>
        <taxon>Malvaceae</taxon>
        <taxon>Malvoideae</taxon>
        <taxon>Hibiscus</taxon>
    </lineage>
</organism>
<reference evidence="1 2" key="1">
    <citation type="journal article" date="2024" name="G3 (Bethesda)">
        <title>Genome assembly of Hibiscus sabdariffa L. provides insights into metabolisms of medicinal natural products.</title>
        <authorList>
            <person name="Kim T."/>
        </authorList>
    </citation>
    <scope>NUCLEOTIDE SEQUENCE [LARGE SCALE GENOMIC DNA]</scope>
    <source>
        <strain evidence="1">TK-2024</strain>
        <tissue evidence="1">Old leaves</tissue>
    </source>
</reference>
<protein>
    <submittedName>
        <fullName evidence="1">Uncharacterized protein</fullName>
    </submittedName>
</protein>